<evidence type="ECO:0000256" key="8">
    <source>
        <dbReference type="SAM" id="MobiDB-lite"/>
    </source>
</evidence>
<evidence type="ECO:0000256" key="3">
    <source>
        <dbReference type="ARBA" id="ARBA00022475"/>
    </source>
</evidence>
<evidence type="ECO:0000256" key="1">
    <source>
        <dbReference type="ARBA" id="ARBA00004651"/>
    </source>
</evidence>
<evidence type="ECO:0000256" key="5">
    <source>
        <dbReference type="ARBA" id="ARBA00022989"/>
    </source>
</evidence>
<proteinExistence type="inferred from homology"/>
<feature type="transmembrane region" description="Helical" evidence="7">
    <location>
        <begin position="55"/>
        <end position="71"/>
    </location>
</feature>
<dbReference type="PANTHER" id="PTHR30151">
    <property type="entry name" value="ALKANE SULFONATE ABC TRANSPORTER-RELATED, MEMBRANE SUBUNIT"/>
    <property type="match status" value="1"/>
</dbReference>
<dbReference type="PROSITE" id="PS50928">
    <property type="entry name" value="ABC_TM1"/>
    <property type="match status" value="1"/>
</dbReference>
<organism evidence="10 11">
    <name type="scientific">Nocardioides zeae</name>
    <dbReference type="NCBI Taxonomy" id="1457234"/>
    <lineage>
        <taxon>Bacteria</taxon>
        <taxon>Bacillati</taxon>
        <taxon>Actinomycetota</taxon>
        <taxon>Actinomycetes</taxon>
        <taxon>Propionibacteriales</taxon>
        <taxon>Nocardioidaceae</taxon>
        <taxon>Nocardioides</taxon>
    </lineage>
</organism>
<evidence type="ECO:0000256" key="4">
    <source>
        <dbReference type="ARBA" id="ARBA00022692"/>
    </source>
</evidence>
<dbReference type="AlphaFoldDB" id="A0A6P0HFL1"/>
<keyword evidence="3" id="KW-1003">Cell membrane</keyword>
<dbReference type="GO" id="GO:0005886">
    <property type="term" value="C:plasma membrane"/>
    <property type="evidence" value="ECO:0007669"/>
    <property type="project" value="UniProtKB-SubCell"/>
</dbReference>
<sequence>MSTHIEAGGRLAHPDGGDPGGPAGSPRDPRRRGGRAAQSAPSGARSRVRRWIRPARVVLAALVILLAWNLAAPHYPGYVLPAPIDVWTSFTSTWSRGVWIEEVWATLQHLLLAFGIVLVAGLPLGIVIGRSTIAEDLSRVVLVFLQTVPTIVLIALALVVAGASTSSVVGVTVAGSITYFLLNVIQGTRAIDQDLVDMARAYRASEGAIMRTVVLPAVVPYFLAGARITLGVAWQITLFAEYLMGAEGIGFQVSSAIKLLDTKAVFMWGLSVVAMTLVLEYGAFRPAERRLTRHVKKG</sequence>
<dbReference type="GO" id="GO:0055085">
    <property type="term" value="P:transmembrane transport"/>
    <property type="evidence" value="ECO:0007669"/>
    <property type="project" value="InterPro"/>
</dbReference>
<evidence type="ECO:0000259" key="9">
    <source>
        <dbReference type="PROSITE" id="PS50928"/>
    </source>
</evidence>
<dbReference type="CDD" id="cd06261">
    <property type="entry name" value="TM_PBP2"/>
    <property type="match status" value="1"/>
</dbReference>
<feature type="domain" description="ABC transmembrane type-1" evidence="9">
    <location>
        <begin position="103"/>
        <end position="283"/>
    </location>
</feature>
<feature type="transmembrane region" description="Helical" evidence="7">
    <location>
        <begin position="109"/>
        <end position="128"/>
    </location>
</feature>
<keyword evidence="11" id="KW-1185">Reference proteome</keyword>
<feature type="transmembrane region" description="Helical" evidence="7">
    <location>
        <begin position="167"/>
        <end position="185"/>
    </location>
</feature>
<evidence type="ECO:0000256" key="2">
    <source>
        <dbReference type="ARBA" id="ARBA00022448"/>
    </source>
</evidence>
<accession>A0A6P0HFL1</accession>
<evidence type="ECO:0000256" key="6">
    <source>
        <dbReference type="ARBA" id="ARBA00023136"/>
    </source>
</evidence>
<keyword evidence="6 7" id="KW-0472">Membrane</keyword>
<feature type="transmembrane region" description="Helical" evidence="7">
    <location>
        <begin position="265"/>
        <end position="284"/>
    </location>
</feature>
<dbReference type="InterPro" id="IPR000515">
    <property type="entry name" value="MetI-like"/>
</dbReference>
<comment type="caution">
    <text evidence="10">The sequence shown here is derived from an EMBL/GenBank/DDBJ whole genome shotgun (WGS) entry which is preliminary data.</text>
</comment>
<dbReference type="PANTHER" id="PTHR30151:SF38">
    <property type="entry name" value="ALIPHATIC SULFONATES TRANSPORT PERMEASE PROTEIN SSUC-RELATED"/>
    <property type="match status" value="1"/>
</dbReference>
<protein>
    <submittedName>
        <fullName evidence="10">ABC transporter permease</fullName>
    </submittedName>
</protein>
<feature type="transmembrane region" description="Helical" evidence="7">
    <location>
        <begin position="213"/>
        <end position="236"/>
    </location>
</feature>
<keyword evidence="5 7" id="KW-1133">Transmembrane helix</keyword>
<evidence type="ECO:0000313" key="11">
    <source>
        <dbReference type="Proteomes" id="UP000468687"/>
    </source>
</evidence>
<comment type="similarity">
    <text evidence="7">Belongs to the binding-protein-dependent transport system permease family.</text>
</comment>
<keyword evidence="2 7" id="KW-0813">Transport</keyword>
<evidence type="ECO:0000313" key="10">
    <source>
        <dbReference type="EMBL" id="NEN77423.1"/>
    </source>
</evidence>
<dbReference type="Pfam" id="PF00528">
    <property type="entry name" value="BPD_transp_1"/>
    <property type="match status" value="1"/>
</dbReference>
<reference evidence="10 11" key="1">
    <citation type="journal article" date="2014" name="Int. J. Syst. Evol. Microbiol.">
        <title>Nocardioides zeae sp. nov., isolated from the stem of Zea mays.</title>
        <authorList>
            <person name="Glaeser S.P."/>
            <person name="McInroy J.A."/>
            <person name="Busse H.J."/>
            <person name="Kampfer P."/>
        </authorList>
    </citation>
    <scope>NUCLEOTIDE SEQUENCE [LARGE SCALE GENOMIC DNA]</scope>
    <source>
        <strain evidence="10 11">JCM 30728</strain>
    </source>
</reference>
<dbReference type="InterPro" id="IPR035906">
    <property type="entry name" value="MetI-like_sf"/>
</dbReference>
<evidence type="ECO:0000256" key="7">
    <source>
        <dbReference type="RuleBase" id="RU363032"/>
    </source>
</evidence>
<dbReference type="Gene3D" id="1.10.3720.10">
    <property type="entry name" value="MetI-like"/>
    <property type="match status" value="1"/>
</dbReference>
<dbReference type="RefSeq" id="WP_163770789.1">
    <property type="nucleotide sequence ID" value="NZ_JAAGXA010000002.1"/>
</dbReference>
<comment type="subcellular location">
    <subcellularLocation>
        <location evidence="1 7">Cell membrane</location>
        <topology evidence="1 7">Multi-pass membrane protein</topology>
    </subcellularLocation>
</comment>
<dbReference type="Proteomes" id="UP000468687">
    <property type="component" value="Unassembled WGS sequence"/>
</dbReference>
<feature type="region of interest" description="Disordered" evidence="8">
    <location>
        <begin position="1"/>
        <end position="42"/>
    </location>
</feature>
<feature type="transmembrane region" description="Helical" evidence="7">
    <location>
        <begin position="140"/>
        <end position="161"/>
    </location>
</feature>
<dbReference type="SUPFAM" id="SSF161098">
    <property type="entry name" value="MetI-like"/>
    <property type="match status" value="1"/>
</dbReference>
<keyword evidence="4 7" id="KW-0812">Transmembrane</keyword>
<gene>
    <name evidence="10" type="ORF">G3T38_03940</name>
</gene>
<name>A0A6P0HFL1_9ACTN</name>
<dbReference type="EMBL" id="JAAGXA010000002">
    <property type="protein sequence ID" value="NEN77423.1"/>
    <property type="molecule type" value="Genomic_DNA"/>
</dbReference>